<evidence type="ECO:0000256" key="1">
    <source>
        <dbReference type="SAM" id="Coils"/>
    </source>
</evidence>
<keyword evidence="1" id="KW-0175">Coiled coil</keyword>
<feature type="coiled-coil region" evidence="1">
    <location>
        <begin position="278"/>
        <end position="340"/>
    </location>
</feature>
<comment type="caution">
    <text evidence="4">The sequence shown here is derived from an EMBL/GenBank/DDBJ whole genome shotgun (WGS) entry which is preliminary data.</text>
</comment>
<dbReference type="InParanoid" id="A0A2K1R3T8"/>
<evidence type="ECO:0000256" key="2">
    <source>
        <dbReference type="SAM" id="MobiDB-lite"/>
    </source>
</evidence>
<feature type="region of interest" description="Disordered" evidence="2">
    <location>
        <begin position="1"/>
        <end position="29"/>
    </location>
</feature>
<evidence type="ECO:0000313" key="4">
    <source>
        <dbReference type="EMBL" id="PNS21956.1"/>
    </source>
</evidence>
<sequence length="595" mass="67575">MTTIKSGDGRVVEDARDESRTVATMQTASHADDRVTHSLDSMGHTLANIRTSTRFIVSDGSPEEDHILPQHLQSVEHAWGLTKRDRSTRLVEHLGELDRRVRGLMQAIERQNAADSEMAKLKTTVKTLHQQVIQVVLEIVGTQLAESDDKDLRHFFEHASPALDDLPTWLQDLVESALAHDLHLQILPAGLQGFYHVRDLRKQHYYLITDIFQALTRLDSTLNESIVLCKKLKDDLETHRTVLNASRKQVKATSAALERQTQDHASVRLELYQKDVKLATLEESARREAERLQSMTAKYESMIAAYAKADTNNLAAQDKANTLQTRCDHLEKRNDELAHIDLAFWESYLSQEVTEDRTELAKMQGENGRLRGMLAVFGIDTATGTTTSSGDPSSFSLASYLTMRAQTMNLTTQLDASKLTVKELQARLANQDASLAEMRYIDQIVTFKQTVQCREEQIKELEEKLVARDEELASLQAVADNRRRLISRTQGELREQVVKTKQSEKEVADLLAEVKTLEGELKGPKGERREKEKQQKEIQGLRQRVDMAERAVTDKERICKVALAKMNQAHANERAVWTVLFWGLMGVTVWLWFCR</sequence>
<protein>
    <submittedName>
        <fullName evidence="4">Uncharacterized protein</fullName>
    </submittedName>
</protein>
<keyword evidence="3" id="KW-0472">Membrane</keyword>
<proteinExistence type="predicted"/>
<evidence type="ECO:0000313" key="5">
    <source>
        <dbReference type="Proteomes" id="UP000243797"/>
    </source>
</evidence>
<accession>A0A2K1R3T8</accession>
<name>A0A2K1R3T8_9PEZI</name>
<organism evidence="4 5">
    <name type="scientific">Sphaceloma murrayae</name>
    <dbReference type="NCBI Taxonomy" id="2082308"/>
    <lineage>
        <taxon>Eukaryota</taxon>
        <taxon>Fungi</taxon>
        <taxon>Dikarya</taxon>
        <taxon>Ascomycota</taxon>
        <taxon>Pezizomycotina</taxon>
        <taxon>Dothideomycetes</taxon>
        <taxon>Dothideomycetidae</taxon>
        <taxon>Myriangiales</taxon>
        <taxon>Elsinoaceae</taxon>
        <taxon>Sphaceloma</taxon>
    </lineage>
</organism>
<dbReference type="Proteomes" id="UP000243797">
    <property type="component" value="Unassembled WGS sequence"/>
</dbReference>
<feature type="compositionally biased region" description="Basic and acidic residues" evidence="2">
    <location>
        <begin position="7"/>
        <end position="20"/>
    </location>
</feature>
<evidence type="ECO:0000256" key="3">
    <source>
        <dbReference type="SAM" id="Phobius"/>
    </source>
</evidence>
<gene>
    <name evidence="4" type="ORF">CAC42_554</name>
</gene>
<reference evidence="4 5" key="1">
    <citation type="submission" date="2017-06" db="EMBL/GenBank/DDBJ databases">
        <title>Draft genome sequence of a variant of Elsinoe murrayae.</title>
        <authorList>
            <person name="Cheng Q."/>
        </authorList>
    </citation>
    <scope>NUCLEOTIDE SEQUENCE [LARGE SCALE GENOMIC DNA]</scope>
    <source>
        <strain evidence="4 5">CQ-2017a</strain>
    </source>
</reference>
<keyword evidence="3" id="KW-0812">Transmembrane</keyword>
<dbReference type="EMBL" id="NKHZ01000001">
    <property type="protein sequence ID" value="PNS21956.1"/>
    <property type="molecule type" value="Genomic_DNA"/>
</dbReference>
<keyword evidence="3" id="KW-1133">Transmembrane helix</keyword>
<feature type="coiled-coil region" evidence="1">
    <location>
        <begin position="444"/>
        <end position="558"/>
    </location>
</feature>
<dbReference type="AlphaFoldDB" id="A0A2K1R3T8"/>
<keyword evidence="5" id="KW-1185">Reference proteome</keyword>
<feature type="transmembrane region" description="Helical" evidence="3">
    <location>
        <begin position="575"/>
        <end position="593"/>
    </location>
</feature>